<name>A0AAW1UKS4_9CUCU</name>
<comment type="caution">
    <text evidence="3">The sequence shown here is derived from an EMBL/GenBank/DDBJ whole genome shotgun (WGS) entry which is preliminary data.</text>
</comment>
<dbReference type="PANTHER" id="PTHR22963">
    <property type="entry name" value="ENDOGLIN-RELATED"/>
    <property type="match status" value="1"/>
</dbReference>
<accession>A0AAW1UKS4</accession>
<dbReference type="InterPro" id="IPR000742">
    <property type="entry name" value="EGF"/>
</dbReference>
<evidence type="ECO:0000256" key="1">
    <source>
        <dbReference type="PROSITE-ProRule" id="PRU00076"/>
    </source>
</evidence>
<evidence type="ECO:0000259" key="2">
    <source>
        <dbReference type="PROSITE" id="PS50026"/>
    </source>
</evidence>
<dbReference type="SMART" id="SM00181">
    <property type="entry name" value="EGF"/>
    <property type="match status" value="22"/>
</dbReference>
<evidence type="ECO:0000313" key="4">
    <source>
        <dbReference type="Proteomes" id="UP001431783"/>
    </source>
</evidence>
<evidence type="ECO:0000313" key="3">
    <source>
        <dbReference type="EMBL" id="KAK9880682.1"/>
    </source>
</evidence>
<keyword evidence="1" id="KW-0245">EGF-like domain</keyword>
<organism evidence="3 4">
    <name type="scientific">Henosepilachna vigintioctopunctata</name>
    <dbReference type="NCBI Taxonomy" id="420089"/>
    <lineage>
        <taxon>Eukaryota</taxon>
        <taxon>Metazoa</taxon>
        <taxon>Ecdysozoa</taxon>
        <taxon>Arthropoda</taxon>
        <taxon>Hexapoda</taxon>
        <taxon>Insecta</taxon>
        <taxon>Pterygota</taxon>
        <taxon>Neoptera</taxon>
        <taxon>Endopterygota</taxon>
        <taxon>Coleoptera</taxon>
        <taxon>Polyphaga</taxon>
        <taxon>Cucujiformia</taxon>
        <taxon>Coccinelloidea</taxon>
        <taxon>Coccinellidae</taxon>
        <taxon>Epilachninae</taxon>
        <taxon>Epilachnini</taxon>
        <taxon>Henosepilachna</taxon>
    </lineage>
</organism>
<dbReference type="PANTHER" id="PTHR22963:SF39">
    <property type="entry name" value="DUMPY"/>
    <property type="match status" value="1"/>
</dbReference>
<dbReference type="PROSITE" id="PS50026">
    <property type="entry name" value="EGF_3"/>
    <property type="match status" value="1"/>
</dbReference>
<dbReference type="EMBL" id="JARQZJ010000065">
    <property type="protein sequence ID" value="KAK9880682.1"/>
    <property type="molecule type" value="Genomic_DNA"/>
</dbReference>
<dbReference type="InterPro" id="IPR003645">
    <property type="entry name" value="Fol_N"/>
</dbReference>
<dbReference type="SMART" id="SM00274">
    <property type="entry name" value="FOLN"/>
    <property type="match status" value="4"/>
</dbReference>
<feature type="domain" description="EGF-like" evidence="2">
    <location>
        <begin position="438"/>
        <end position="477"/>
    </location>
</feature>
<keyword evidence="4" id="KW-1185">Reference proteome</keyword>
<comment type="caution">
    <text evidence="1">Lacks conserved residue(s) required for the propagation of feature annotation.</text>
</comment>
<reference evidence="3 4" key="1">
    <citation type="submission" date="2023-03" db="EMBL/GenBank/DDBJ databases">
        <title>Genome insight into feeding habits of ladybird beetles.</title>
        <authorList>
            <person name="Li H.-S."/>
            <person name="Huang Y.-H."/>
            <person name="Pang H."/>
        </authorList>
    </citation>
    <scope>NUCLEOTIDE SEQUENCE [LARGE SCALE GENOMIC DNA]</scope>
    <source>
        <strain evidence="3">SYSU_2023b</strain>
        <tissue evidence="3">Whole body</tissue>
    </source>
</reference>
<dbReference type="Proteomes" id="UP001431783">
    <property type="component" value="Unassembled WGS sequence"/>
</dbReference>
<sequence length="1606" mass="174751">MKQHEAICTCKQGRSGDPLVNCKEIKPVQQACGPGDNCKCSVNDDCPDELTCVRGICIDSCLMGKKCGYGAVCVMQNHNAVCKCKPGLTGDPLVSCIGISGQASCGTGIDCKCNSDNDCPNNLACVRGICVDLCLMGKKCGFDAVCVMISHNAVCKCKPGLTGNPMLSCSELPTNTPCGPGDNCRCNTNMDCPAELACVRGICIDLCLMGKKCGLDAVCVMHNHAAVCKCKPGLTGDPLISCNTFAVNSPSRCNSSSCGPNAICETVNNKAFCKCIPPFVGDPWVGCHSECHIDTDCSLQHVCIANHCQHACNLCVENSFCEGAVGHRALCKCLPGYTGDPFKLCMKERECTSNSDCPHMKPFCDKFQCKNPCDNACGINALCYVKELKPRCHCPKHHIGNPYTMCTPQACTPGNCKIRCKNSRQCPKNMACSNNICINLCSRRDTCGTNAVCKMVSHKAVCQCRPGFTGNPSKKCRQLNPVQICPESPCGPNTLCLLIYNKKVCMCLSNTIGNPWEGCHPECKRDHDCSNQHACIDGKCQNACKLCGIYNICTNVFQHRPICACPPNFSAECSFKPECLRNSDCPKMRPICRNYKCENPCDGICGINALCDVGRWNPICYCPMHYTGNPLVFCKPESCLHEHECKCLNNLECPEYLSCVNGICVDFCLLGKKCGENAICKMKYQKAICICEPGFAGNPNAACKPIDLKPQCSHTDRCSCKSHQECPPSLACVKGICINVCFLGKKCGTNALCKVLDHKALCVCIPGHTGNPNRLCRPNQLIPICTHDNRCHCKAHKECPTNLACVKGICINICLLGKKCGTNAICTVVYHKAMCVCIPGHTGNPNRLCRPSQLIPVCTHHNRCRCKAHQECPTNLACVKGICINICLLGKKCGTNAMCKVVDHKAMCVCIPGHTGNPNRFCRPNQLIPICTHDNRCHCKAHQECPTNLACVKGICINICLLGKKCGTNAICKVIDHKAMCVCIPGHTGNPNRLCRPKQLKPVCTHDNRCRCHAHQECPTNLACVKGICINICLLGKKCGTNAFCKMVDHKPVCACIYGHTGDPSRICQPNQLKPHCTHDDRCHCIYQQECPTNLACVRGICINICLLGKKCGTNAFCKVVDHKAVCACIPGHIGNPNRLCRPNQHKPQCNHGDRCRCITHKECHPNLACVKGICINVCLLGKKCGTNALCKMVNHKAVCACKPGHIGDPNRICRPNQVKPHGCHHGSHCKCYGHNDCPVFLACVRGICVDLCLMGKKCGINAVCVMHNHVAVCKCKRGSTGDPNQICQQDTAHIHVGICLPGGNCKCINNVQCPAHLACVKAICVDLCLTGVKCGRKALCRMHNHKPVCTCEVGYTGDPSRVCHQVAHQVTNLFVTKCFDNRNCPKHLSCVKGKCCDLCSLGHKCGFGAICRMHYHKAVCICPSGVTGNALNSCRTKYVVSTCPPGHRCKCTESDDCPGHMSCVHDVCVNLCLHGYQCGVGALCEMHNHKVVCRCRIGFTGNPLHSCQRTYVVISHHHIATGFKCSRNIQCSIHQACVRGICVDLCMHHHKCGVRAMCRMHNHKAVCRCRTGFIGNSLSICKTININTFRTPKRSEFLDLRPMKI</sequence>
<protein>
    <recommendedName>
        <fullName evidence="2">EGF-like domain-containing protein</fullName>
    </recommendedName>
</protein>
<dbReference type="PROSITE" id="PS01186">
    <property type="entry name" value="EGF_2"/>
    <property type="match status" value="6"/>
</dbReference>
<proteinExistence type="predicted"/>
<gene>
    <name evidence="3" type="ORF">WA026_011918</name>
</gene>